<organism evidence="3 4">
    <name type="scientific">Vigna mungo</name>
    <name type="common">Black gram</name>
    <name type="synonym">Phaseolus mungo</name>
    <dbReference type="NCBI Taxonomy" id="3915"/>
    <lineage>
        <taxon>Eukaryota</taxon>
        <taxon>Viridiplantae</taxon>
        <taxon>Streptophyta</taxon>
        <taxon>Embryophyta</taxon>
        <taxon>Tracheophyta</taxon>
        <taxon>Spermatophyta</taxon>
        <taxon>Magnoliopsida</taxon>
        <taxon>eudicotyledons</taxon>
        <taxon>Gunneridae</taxon>
        <taxon>Pentapetalae</taxon>
        <taxon>rosids</taxon>
        <taxon>fabids</taxon>
        <taxon>Fabales</taxon>
        <taxon>Fabaceae</taxon>
        <taxon>Papilionoideae</taxon>
        <taxon>50 kb inversion clade</taxon>
        <taxon>NPAAA clade</taxon>
        <taxon>indigoferoid/millettioid clade</taxon>
        <taxon>Phaseoleae</taxon>
        <taxon>Vigna</taxon>
    </lineage>
</organism>
<dbReference type="AlphaFoldDB" id="A0AAQ3RV44"/>
<keyword evidence="4" id="KW-1185">Reference proteome</keyword>
<feature type="domain" description="CRIB" evidence="2">
    <location>
        <begin position="31"/>
        <end position="44"/>
    </location>
</feature>
<dbReference type="PROSITE" id="PS50108">
    <property type="entry name" value="CRIB"/>
    <property type="match status" value="1"/>
</dbReference>
<evidence type="ECO:0000259" key="2">
    <source>
        <dbReference type="PROSITE" id="PS50108"/>
    </source>
</evidence>
<dbReference type="PANTHER" id="PTHR46325">
    <property type="entry name" value="CRIB DOMAIN-CONTAINING PROTEIN RIC8"/>
    <property type="match status" value="1"/>
</dbReference>
<protein>
    <recommendedName>
        <fullName evidence="2">CRIB domain-containing protein</fullName>
    </recommendedName>
</protein>
<dbReference type="InterPro" id="IPR000095">
    <property type="entry name" value="CRIB_dom"/>
</dbReference>
<reference evidence="3 4" key="1">
    <citation type="journal article" date="2023" name="Life. Sci Alliance">
        <title>Evolutionary insights into 3D genome organization and epigenetic landscape of Vigna mungo.</title>
        <authorList>
            <person name="Junaid A."/>
            <person name="Singh B."/>
            <person name="Bhatia S."/>
        </authorList>
    </citation>
    <scope>NUCLEOTIDE SEQUENCE [LARGE SCALE GENOMIC DNA]</scope>
    <source>
        <strain evidence="3">Urdbean</strain>
    </source>
</reference>
<name>A0AAQ3RV44_VIGMU</name>
<dbReference type="SMART" id="SM00285">
    <property type="entry name" value="PBD"/>
    <property type="match status" value="1"/>
</dbReference>
<feature type="compositionally biased region" description="Basic and acidic residues" evidence="1">
    <location>
        <begin position="74"/>
        <end position="83"/>
    </location>
</feature>
<dbReference type="Pfam" id="PF00786">
    <property type="entry name" value="PBD"/>
    <property type="match status" value="1"/>
</dbReference>
<feature type="compositionally biased region" description="Basic and acidic residues" evidence="1">
    <location>
        <begin position="136"/>
        <end position="145"/>
    </location>
</feature>
<feature type="compositionally biased region" description="Basic and acidic residues" evidence="1">
    <location>
        <begin position="102"/>
        <end position="122"/>
    </location>
</feature>
<feature type="region of interest" description="Disordered" evidence="1">
    <location>
        <begin position="60"/>
        <end position="254"/>
    </location>
</feature>
<feature type="compositionally biased region" description="Basic and acidic residues" evidence="1">
    <location>
        <begin position="166"/>
        <end position="182"/>
    </location>
</feature>
<evidence type="ECO:0000256" key="1">
    <source>
        <dbReference type="SAM" id="MobiDB-lite"/>
    </source>
</evidence>
<evidence type="ECO:0000313" key="3">
    <source>
        <dbReference type="EMBL" id="WVZ07532.1"/>
    </source>
</evidence>
<proteinExistence type="predicted"/>
<evidence type="ECO:0000313" key="4">
    <source>
        <dbReference type="Proteomes" id="UP001374535"/>
    </source>
</evidence>
<dbReference type="Gene3D" id="3.90.810.10">
    <property type="entry name" value="CRIB domain"/>
    <property type="match status" value="1"/>
</dbReference>
<feature type="compositionally biased region" description="Basic and acidic residues" evidence="1">
    <location>
        <begin position="226"/>
        <end position="247"/>
    </location>
</feature>
<gene>
    <name evidence="3" type="ORF">V8G54_020878</name>
</gene>
<accession>A0AAQ3RV44</accession>
<dbReference type="EMBL" id="CP144695">
    <property type="protein sequence ID" value="WVZ07532.1"/>
    <property type="molecule type" value="Genomic_DNA"/>
</dbReference>
<dbReference type="PANTHER" id="PTHR46325:SF43">
    <property type="entry name" value="ROP-INTERACTIVE CRIB MOTIF PROTEIN"/>
    <property type="match status" value="1"/>
</dbReference>
<feature type="compositionally biased region" description="Polar residues" evidence="1">
    <location>
        <begin position="126"/>
        <end position="135"/>
    </location>
</feature>
<dbReference type="InterPro" id="IPR036936">
    <property type="entry name" value="CRIB_dom_sf"/>
</dbReference>
<dbReference type="Proteomes" id="UP001374535">
    <property type="component" value="Chromosome 6"/>
</dbReference>
<dbReference type="CDD" id="cd00132">
    <property type="entry name" value="CRIB"/>
    <property type="match status" value="1"/>
</dbReference>
<sequence>MSNNNNKVKGLLKGLRFISQMFDEKDSDIQIGHPTDVKHLAHIGWDGQGLSDNNPTWMNEFKSVPGNSSASHSRKGDIDHSKESNSSIKRASEGEEFSFADSMERSSRSVKGDERHSFESAKCKQHSNSTGNVRESQAKEKSDRPRRSKKSSKSSQQSHDSCQASKDTDHDMHTGDNSHQQEDSDLAAPRKSRPKMSKDGSNVGGASSKGRSKCEGHGRRSSKLANKHESLQGDGHVETTKSTEDTGKSNLNGQ</sequence>